<dbReference type="SUPFAM" id="SSF52266">
    <property type="entry name" value="SGNH hydrolase"/>
    <property type="match status" value="1"/>
</dbReference>
<organism evidence="3 4">
    <name type="scientific">Adhaeretor mobilis</name>
    <dbReference type="NCBI Taxonomy" id="1930276"/>
    <lineage>
        <taxon>Bacteria</taxon>
        <taxon>Pseudomonadati</taxon>
        <taxon>Planctomycetota</taxon>
        <taxon>Planctomycetia</taxon>
        <taxon>Pirellulales</taxon>
        <taxon>Lacipirellulaceae</taxon>
        <taxon>Adhaeretor</taxon>
    </lineage>
</organism>
<name>A0A517N1A4_9BACT</name>
<proteinExistence type="predicted"/>
<evidence type="ECO:0000313" key="4">
    <source>
        <dbReference type="Proteomes" id="UP000319852"/>
    </source>
</evidence>
<evidence type="ECO:0000256" key="1">
    <source>
        <dbReference type="ARBA" id="ARBA00022801"/>
    </source>
</evidence>
<dbReference type="GO" id="GO:0016788">
    <property type="term" value="F:hydrolase activity, acting on ester bonds"/>
    <property type="evidence" value="ECO:0007669"/>
    <property type="project" value="UniProtKB-ARBA"/>
</dbReference>
<dbReference type="PANTHER" id="PTHR31988:SF19">
    <property type="entry name" value="9-O-ACETYL-N-ACETYLNEURAMINIC ACID DEACETYLASE-RELATED"/>
    <property type="match status" value="1"/>
</dbReference>
<protein>
    <recommendedName>
        <fullName evidence="2">Sialate O-acetylesterase domain-containing protein</fullName>
    </recommendedName>
</protein>
<dbReference type="Pfam" id="PF03629">
    <property type="entry name" value="SASA"/>
    <property type="match status" value="1"/>
</dbReference>
<gene>
    <name evidence="3" type="ORF">HG15A2_42560</name>
</gene>
<dbReference type="Gene3D" id="3.40.50.1110">
    <property type="entry name" value="SGNH hydrolase"/>
    <property type="match status" value="1"/>
</dbReference>
<sequence length="609" mass="65610">MYYTVDYIMSRLSISSASCRRRFEKLFVTSSVVAQRWLVGLTASLLTIWFAGASEAKTVNVVLLAGQSNASGRASISELPSSPLDAGIEFYYDTDVTGASTRLDSGGNFLPLAPPSSTFGPEFGLGRTLSGKGIDDLAIVKVTRGGTNLRTDWEKGNTNGDEMYSLFVSTVSEAFDVIQNRGDTVNVLGMAWHQGEGDNGYESNNPGAYQSNLTQFISDVRTDLNLPNMPFFIGEVFPVGREDIIAAQQATAASVTGSQVIHSTQFEVFDVTTHLDGKSQLWLGTRFANALSPSWQHVEFEPSLYDVGPLNGQAGWVSTGTTENLIVSTVTSGSYVAGQAAGHVDSGGSEQFGNLGLVPVYGRSMTADFFAGDSTDHDQDGNADYDDDATSDSTVRLYGWSEDTNDNGQFSVSNDERSVGFGLDSDGVFKLRDATGAEIDSGVNYAVDTWYRLSLTWSNPDELGNREVSLFANDLTNQTTMNAGDPILTLELSAAQFGSDPSTWIGTGLRATRGLIDNIRFAANASTADFDLDGDIDSDDLLRWTGDFGQNGYSDADGDRDSDGSDFLAWQTDHSLASPPSVSVSIPEPTGFTLFFFSFICFLSLRIHR</sequence>
<dbReference type="InterPro" id="IPR036514">
    <property type="entry name" value="SGNH_hydro_sf"/>
</dbReference>
<dbReference type="SUPFAM" id="SSF49899">
    <property type="entry name" value="Concanavalin A-like lectins/glucanases"/>
    <property type="match status" value="1"/>
</dbReference>
<dbReference type="AlphaFoldDB" id="A0A517N1A4"/>
<dbReference type="KEGG" id="amob:HG15A2_42560"/>
<keyword evidence="1" id="KW-0378">Hydrolase</keyword>
<dbReference type="InterPro" id="IPR005181">
    <property type="entry name" value="SASA"/>
</dbReference>
<keyword evidence="4" id="KW-1185">Reference proteome</keyword>
<evidence type="ECO:0000313" key="3">
    <source>
        <dbReference type="EMBL" id="QDT00914.1"/>
    </source>
</evidence>
<reference evidence="3 4" key="1">
    <citation type="submission" date="2019-02" db="EMBL/GenBank/DDBJ databases">
        <title>Deep-cultivation of Planctomycetes and their phenomic and genomic characterization uncovers novel biology.</title>
        <authorList>
            <person name="Wiegand S."/>
            <person name="Jogler M."/>
            <person name="Boedeker C."/>
            <person name="Pinto D."/>
            <person name="Vollmers J."/>
            <person name="Rivas-Marin E."/>
            <person name="Kohn T."/>
            <person name="Peeters S.H."/>
            <person name="Heuer A."/>
            <person name="Rast P."/>
            <person name="Oberbeckmann S."/>
            <person name="Bunk B."/>
            <person name="Jeske O."/>
            <person name="Meyerdierks A."/>
            <person name="Storesund J.E."/>
            <person name="Kallscheuer N."/>
            <person name="Luecker S."/>
            <person name="Lage O.M."/>
            <person name="Pohl T."/>
            <person name="Merkel B.J."/>
            <person name="Hornburger P."/>
            <person name="Mueller R.-W."/>
            <person name="Bruemmer F."/>
            <person name="Labrenz M."/>
            <person name="Spormann A.M."/>
            <person name="Op den Camp H."/>
            <person name="Overmann J."/>
            <person name="Amann R."/>
            <person name="Jetten M.S.M."/>
            <person name="Mascher T."/>
            <person name="Medema M.H."/>
            <person name="Devos D.P."/>
            <person name="Kaster A.-K."/>
            <person name="Ovreas L."/>
            <person name="Rohde M."/>
            <person name="Galperin M.Y."/>
            <person name="Jogler C."/>
        </authorList>
    </citation>
    <scope>NUCLEOTIDE SEQUENCE [LARGE SCALE GENOMIC DNA]</scope>
    <source>
        <strain evidence="3 4">HG15A2</strain>
    </source>
</reference>
<feature type="domain" description="Sialate O-acetylesterase" evidence="2">
    <location>
        <begin position="59"/>
        <end position="291"/>
    </location>
</feature>
<accession>A0A517N1A4</accession>
<dbReference type="InterPro" id="IPR052940">
    <property type="entry name" value="Carb_Esterase_6"/>
</dbReference>
<dbReference type="EMBL" id="CP036263">
    <property type="protein sequence ID" value="QDT00914.1"/>
    <property type="molecule type" value="Genomic_DNA"/>
</dbReference>
<dbReference type="PANTHER" id="PTHR31988">
    <property type="entry name" value="ESTERASE, PUTATIVE (DUF303)-RELATED"/>
    <property type="match status" value="1"/>
</dbReference>
<dbReference type="InterPro" id="IPR013320">
    <property type="entry name" value="ConA-like_dom_sf"/>
</dbReference>
<dbReference type="Proteomes" id="UP000319852">
    <property type="component" value="Chromosome"/>
</dbReference>
<evidence type="ECO:0000259" key="2">
    <source>
        <dbReference type="Pfam" id="PF03629"/>
    </source>
</evidence>